<feature type="transmembrane region" description="Helical" evidence="6">
    <location>
        <begin position="469"/>
        <end position="488"/>
    </location>
</feature>
<evidence type="ECO:0000256" key="2">
    <source>
        <dbReference type="ARBA" id="ARBA00010737"/>
    </source>
</evidence>
<comment type="subcellular location">
    <subcellularLocation>
        <location evidence="1">Membrane</location>
        <topology evidence="1">Multi-pass membrane protein</topology>
    </subcellularLocation>
</comment>
<dbReference type="Proteomes" id="UP000308267">
    <property type="component" value="Unassembled WGS sequence"/>
</dbReference>
<protein>
    <recommendedName>
        <fullName evidence="9">Transmembrane protein 39A</fullName>
    </recommendedName>
</protein>
<dbReference type="OrthoDB" id="438179at2759"/>
<evidence type="ECO:0000256" key="1">
    <source>
        <dbReference type="ARBA" id="ARBA00004141"/>
    </source>
</evidence>
<feature type="transmembrane region" description="Helical" evidence="6">
    <location>
        <begin position="309"/>
        <end position="330"/>
    </location>
</feature>
<evidence type="ECO:0000256" key="4">
    <source>
        <dbReference type="ARBA" id="ARBA00022989"/>
    </source>
</evidence>
<evidence type="ECO:0008006" key="9">
    <source>
        <dbReference type="Google" id="ProtNLM"/>
    </source>
</evidence>
<accession>A0A4S2M7S3</accession>
<dbReference type="GO" id="GO:0016020">
    <property type="term" value="C:membrane"/>
    <property type="evidence" value="ECO:0007669"/>
    <property type="project" value="UniProtKB-SubCell"/>
</dbReference>
<feature type="transmembrane region" description="Helical" evidence="6">
    <location>
        <begin position="51"/>
        <end position="71"/>
    </location>
</feature>
<sequence length="530" mass="60327">MPMARRTTGRPFTTPFAATPAKSLELSASSFNLPCPAVNHVIFPSFPNMSLGWFCVFILLLSFWATVVQYLNIYKTVWWIPNVTSDFAIDLRSIDCFLVLHVFTMLITPHLYCLLLQLFSSTLSTYPIIRSLLGLPLLSSWLYFTLWTVTNINFSGISFGYATLCGVLLLYFPLIALFAFHHTRLLNTLRTFWSRVSPIPGRRAKKAPGTNTPTSPWVKIKHLASLVYQLTTDWPGLNTTSTLFPVRYLTIYTHATAEFPRNYSSPTAYYGVDSQTKSLVLLRHQCFGASAEPIREEVQTYRADFNARLLTVVIGTFYTTYYTCILPLLFVQPSNLFYDCAWAVQHCIITAVAAFLLHWYYYIPCDYLDVLHRSALHLGSWNALSNRSGQVQLNAWSPLQVYRDGVTIRHVRGQFCSYGINTAAEPGNASHARFHSLFYYPQRISSLLFYLALAVPLYQLTSLKWVHEWYKLVGLAVTGLFNLCNLYFQTRSFSVVRRIYAPECAVETGKLMQPNKSPSTMVKSSLARTI</sequence>
<dbReference type="STRING" id="147828.A0A4S2M7S3"/>
<keyword evidence="5 6" id="KW-0472">Membrane</keyword>
<keyword evidence="4 6" id="KW-1133">Transmembrane helix</keyword>
<feature type="transmembrane region" description="Helical" evidence="6">
    <location>
        <begin position="159"/>
        <end position="180"/>
    </location>
</feature>
<proteinExistence type="inferred from homology"/>
<evidence type="ECO:0000256" key="6">
    <source>
        <dbReference type="SAM" id="Phobius"/>
    </source>
</evidence>
<dbReference type="PANTHER" id="PTHR12995:SF4">
    <property type="entry name" value="FI21814P1"/>
    <property type="match status" value="1"/>
</dbReference>
<evidence type="ECO:0000313" key="7">
    <source>
        <dbReference type="EMBL" id="TGZ72471.1"/>
    </source>
</evidence>
<feature type="transmembrane region" description="Helical" evidence="6">
    <location>
        <begin position="91"/>
        <end position="116"/>
    </location>
</feature>
<organism evidence="7 8">
    <name type="scientific">Opisthorchis felineus</name>
    <dbReference type="NCBI Taxonomy" id="147828"/>
    <lineage>
        <taxon>Eukaryota</taxon>
        <taxon>Metazoa</taxon>
        <taxon>Spiralia</taxon>
        <taxon>Lophotrochozoa</taxon>
        <taxon>Platyhelminthes</taxon>
        <taxon>Trematoda</taxon>
        <taxon>Digenea</taxon>
        <taxon>Opisthorchiida</taxon>
        <taxon>Opisthorchiata</taxon>
        <taxon>Opisthorchiidae</taxon>
        <taxon>Opisthorchis</taxon>
    </lineage>
</organism>
<dbReference type="AlphaFoldDB" id="A0A4S2M7S3"/>
<evidence type="ECO:0000256" key="3">
    <source>
        <dbReference type="ARBA" id="ARBA00022692"/>
    </source>
</evidence>
<comment type="caution">
    <text evidence="7">The sequence shown here is derived from an EMBL/GenBank/DDBJ whole genome shotgun (WGS) entry which is preliminary data.</text>
</comment>
<dbReference type="Pfam" id="PF10271">
    <property type="entry name" value="Tmp39"/>
    <property type="match status" value="2"/>
</dbReference>
<reference evidence="7 8" key="1">
    <citation type="journal article" date="2019" name="BMC Genomics">
        <title>New insights from Opisthorchis felineus genome: update on genomics of the epidemiologically important liver flukes.</title>
        <authorList>
            <person name="Ershov N.I."/>
            <person name="Mordvinov V.A."/>
            <person name="Prokhortchouk E.B."/>
            <person name="Pakharukova M.Y."/>
            <person name="Gunbin K.V."/>
            <person name="Ustyantsev K."/>
            <person name="Genaev M.A."/>
            <person name="Blinov A.G."/>
            <person name="Mazur A."/>
            <person name="Boulygina E."/>
            <person name="Tsygankova S."/>
            <person name="Khrameeva E."/>
            <person name="Chekanov N."/>
            <person name="Fan G."/>
            <person name="Xiao A."/>
            <person name="Zhang H."/>
            <person name="Xu X."/>
            <person name="Yang H."/>
            <person name="Solovyev V."/>
            <person name="Lee S.M."/>
            <person name="Liu X."/>
            <person name="Afonnikov D.A."/>
            <person name="Skryabin K.G."/>
        </authorList>
    </citation>
    <scope>NUCLEOTIDE SEQUENCE [LARGE SCALE GENOMIC DNA]</scope>
    <source>
        <strain evidence="7">AK-0245</strain>
        <tissue evidence="7">Whole organism</tissue>
    </source>
</reference>
<evidence type="ECO:0000313" key="8">
    <source>
        <dbReference type="Proteomes" id="UP000308267"/>
    </source>
</evidence>
<dbReference type="InterPro" id="IPR019397">
    <property type="entry name" value="Uncharacterised_TMEM39"/>
</dbReference>
<gene>
    <name evidence="7" type="ORF">CRM22_002063</name>
</gene>
<comment type="similarity">
    <text evidence="2">Belongs to the TMEM39 family.</text>
</comment>
<name>A0A4S2M7S3_OPIFE</name>
<dbReference type="PANTHER" id="PTHR12995">
    <property type="entry name" value="FI21814P1"/>
    <property type="match status" value="1"/>
</dbReference>
<evidence type="ECO:0000256" key="5">
    <source>
        <dbReference type="ARBA" id="ARBA00023136"/>
    </source>
</evidence>
<feature type="transmembrane region" description="Helical" evidence="6">
    <location>
        <begin position="128"/>
        <end position="147"/>
    </location>
</feature>
<feature type="transmembrane region" description="Helical" evidence="6">
    <location>
        <begin position="444"/>
        <end position="463"/>
    </location>
</feature>
<keyword evidence="8" id="KW-1185">Reference proteome</keyword>
<keyword evidence="3 6" id="KW-0812">Transmembrane</keyword>
<dbReference type="EMBL" id="SJOL01003652">
    <property type="protein sequence ID" value="TGZ72471.1"/>
    <property type="molecule type" value="Genomic_DNA"/>
</dbReference>
<feature type="transmembrane region" description="Helical" evidence="6">
    <location>
        <begin position="342"/>
        <end position="363"/>
    </location>
</feature>